<gene>
    <name evidence="5" type="ORF">HMPREF9138_02163</name>
</gene>
<dbReference type="Pfam" id="PF03435">
    <property type="entry name" value="Sacchrp_dh_NADP"/>
    <property type="match status" value="1"/>
</dbReference>
<dbReference type="STRING" id="857291.HMPREF9138_02163"/>
<dbReference type="EMBL" id="AFXP01000024">
    <property type="protein sequence ID" value="EHG15290.1"/>
    <property type="molecule type" value="Genomic_DNA"/>
</dbReference>
<sequence length="581" mass="66067">MNMKASHDSNQTLSSLEEGGVTSPPGYHHADPFLYRILEEEAKKMRRFPTEAESVLWEIVRKKQLGFRFRRQFVIYDYIVDFVCLPLKLIIEADGKYHFTEEQKAADSVRNDFLIGKGFSLLRFTNQEILANIEQVKYKIMEKMEELRSKTTAVGGGNQTTPPSEGLGEAGRVLMIGAGGVATVAAFKIVQNQDVFTDFMIASRRKEKCDELVKAIHDKGYKADIKTAQVDADDVEQLKALFNDFKPELVINLALPYQDLTIMDACLACGCNYLDTANYEPKDEAHFEYSWQWAYKDKFEKAGLTAILGCGFDPGVSQAYTAYAAKHHFDEIHYLDIVDCNAGNHHKAFATNFNPEINIREITQKGLYYENGKWIETEPLAVHQDLTYPNIGPRDSYLMHHEELESLVKNYPTIKRARFWMTFGKQYLTYLDCIQNLGMSRIDEIEYEAPLADGSGKTAKVKIVPLQFLKAVLPNPQDLGENYDGETSIGCRIRGIKDGKEQTYYIYNNCKHQDAYNETGMQGVSYTTGVPAMAGAMMFFKGLWRKPGVWNVEDFDPDPFLEVLNKQGLPWHEEFGGDLEL</sequence>
<evidence type="ECO:0000256" key="1">
    <source>
        <dbReference type="SAM" id="MobiDB-lite"/>
    </source>
</evidence>
<evidence type="ECO:0008006" key="7">
    <source>
        <dbReference type="Google" id="ProtNLM"/>
    </source>
</evidence>
<dbReference type="Proteomes" id="UP000004597">
    <property type="component" value="Unassembled WGS sequence"/>
</dbReference>
<comment type="caution">
    <text evidence="5">The sequence shown here is derived from an EMBL/GenBank/DDBJ whole genome shotgun (WGS) entry which is preliminary data.</text>
</comment>
<evidence type="ECO:0000313" key="6">
    <source>
        <dbReference type="Proteomes" id="UP000004597"/>
    </source>
</evidence>
<evidence type="ECO:0000259" key="4">
    <source>
        <dbReference type="Pfam" id="PF16653"/>
    </source>
</evidence>
<dbReference type="PANTHER" id="PTHR43796">
    <property type="entry name" value="CARBOXYNORSPERMIDINE SYNTHASE"/>
    <property type="match status" value="1"/>
</dbReference>
<protein>
    <recommendedName>
        <fullName evidence="7">Saccharopine dehydrogenase</fullName>
    </recommendedName>
</protein>
<proteinExistence type="predicted"/>
<dbReference type="InterPro" id="IPR011335">
    <property type="entry name" value="Restrct_endonuc-II-like"/>
</dbReference>
<name>G6AJ86_9BACT</name>
<dbReference type="CDD" id="cd01038">
    <property type="entry name" value="Endonuclease_DUF559"/>
    <property type="match status" value="1"/>
</dbReference>
<feature type="domain" description="Saccharopine dehydrogenase-like C-terminal" evidence="4">
    <location>
        <begin position="311"/>
        <end position="569"/>
    </location>
</feature>
<evidence type="ECO:0000259" key="2">
    <source>
        <dbReference type="Pfam" id="PF03435"/>
    </source>
</evidence>
<dbReference type="Gene3D" id="3.40.960.10">
    <property type="entry name" value="VSR Endonuclease"/>
    <property type="match status" value="1"/>
</dbReference>
<accession>G6AJ86</accession>
<dbReference type="InterPro" id="IPR007569">
    <property type="entry name" value="DUF559"/>
</dbReference>
<dbReference type="InterPro" id="IPR005097">
    <property type="entry name" value="Sacchrp_dh_NADP-bd"/>
</dbReference>
<dbReference type="PANTHER" id="PTHR43796:SF2">
    <property type="entry name" value="CARBOXYNORSPERMIDINE SYNTHASE"/>
    <property type="match status" value="1"/>
</dbReference>
<dbReference type="SUPFAM" id="SSF51735">
    <property type="entry name" value="NAD(P)-binding Rossmann-fold domains"/>
    <property type="match status" value="1"/>
</dbReference>
<keyword evidence="6" id="KW-1185">Reference proteome</keyword>
<feature type="region of interest" description="Disordered" evidence="1">
    <location>
        <begin position="1"/>
        <end position="27"/>
    </location>
</feature>
<dbReference type="Pfam" id="PF16653">
    <property type="entry name" value="Sacchrp_dh_C"/>
    <property type="match status" value="1"/>
</dbReference>
<dbReference type="InterPro" id="IPR047216">
    <property type="entry name" value="Endonuclease_DUF559_bact"/>
</dbReference>
<reference evidence="5 6" key="1">
    <citation type="submission" date="2011-10" db="EMBL/GenBank/DDBJ databases">
        <title>The Genome Sequence of Prevotella histicola F0411.</title>
        <authorList>
            <consortium name="The Broad Institute Genome Sequencing Platform"/>
            <person name="Earl A."/>
            <person name="Ward D."/>
            <person name="Feldgarden M."/>
            <person name="Gevers D."/>
            <person name="Izard J."/>
            <person name="Ganesan A."/>
            <person name="Blanton J.M."/>
            <person name="Baranova O.V."/>
            <person name="Tanner A.C."/>
            <person name="Mathney J.M.J."/>
            <person name="Dewhirst F.E."/>
            <person name="Young S.K."/>
            <person name="Zeng Q."/>
            <person name="Gargeya S."/>
            <person name="Fitzgerald M."/>
            <person name="Haas B."/>
            <person name="Abouelleil A."/>
            <person name="Alvarado L."/>
            <person name="Arachchi H.M."/>
            <person name="Berlin A."/>
            <person name="Brown A."/>
            <person name="Chapman S.B."/>
            <person name="Chen Z."/>
            <person name="Dunbar C."/>
            <person name="Freedman E."/>
            <person name="Gearin G."/>
            <person name="Gellesch M."/>
            <person name="Goldberg J."/>
            <person name="Griggs A."/>
            <person name="Gujja S."/>
            <person name="Heiman D."/>
            <person name="Howarth C."/>
            <person name="Larson L."/>
            <person name="Lui A."/>
            <person name="MacDonald P.J.P."/>
            <person name="Montmayeur A."/>
            <person name="Murphy C."/>
            <person name="Neiman D."/>
            <person name="Pearson M."/>
            <person name="Priest M."/>
            <person name="Roberts A."/>
            <person name="Saif S."/>
            <person name="Shea T."/>
            <person name="Shenoy N."/>
            <person name="Sisk P."/>
            <person name="Stolte C."/>
            <person name="Sykes S."/>
            <person name="Wortman J."/>
            <person name="Nusbaum C."/>
            <person name="Birren B."/>
        </authorList>
    </citation>
    <scope>NUCLEOTIDE SEQUENCE [LARGE SCALE GENOMIC DNA]</scope>
    <source>
        <strain evidence="5 6">F0411</strain>
    </source>
</reference>
<feature type="domain" description="Saccharopine dehydrogenase NADP binding" evidence="2">
    <location>
        <begin position="173"/>
        <end position="307"/>
    </location>
</feature>
<evidence type="ECO:0000259" key="3">
    <source>
        <dbReference type="Pfam" id="PF04480"/>
    </source>
</evidence>
<dbReference type="Gene3D" id="3.40.50.720">
    <property type="entry name" value="NAD(P)-binding Rossmann-like Domain"/>
    <property type="match status" value="1"/>
</dbReference>
<dbReference type="InterPro" id="IPR032095">
    <property type="entry name" value="Sacchrp_dh-like_C"/>
</dbReference>
<dbReference type="AlphaFoldDB" id="G6AJ86"/>
<dbReference type="SUPFAM" id="SSF52980">
    <property type="entry name" value="Restriction endonuclease-like"/>
    <property type="match status" value="1"/>
</dbReference>
<dbReference type="Gene3D" id="3.30.360.10">
    <property type="entry name" value="Dihydrodipicolinate Reductase, domain 2"/>
    <property type="match status" value="1"/>
</dbReference>
<dbReference type="PATRIC" id="fig|857291.3.peg.2160"/>
<feature type="domain" description="DUF559" evidence="3">
    <location>
        <begin position="39"/>
        <end position="144"/>
    </location>
</feature>
<dbReference type="HOGENOM" id="CLU_032114_0_0_10"/>
<evidence type="ECO:0000313" key="5">
    <source>
        <dbReference type="EMBL" id="EHG15290.1"/>
    </source>
</evidence>
<dbReference type="InterPro" id="IPR036291">
    <property type="entry name" value="NAD(P)-bd_dom_sf"/>
</dbReference>
<dbReference type="Pfam" id="PF04480">
    <property type="entry name" value="DUF559"/>
    <property type="match status" value="1"/>
</dbReference>
<organism evidence="5 6">
    <name type="scientific">Prevotella histicola F0411</name>
    <dbReference type="NCBI Taxonomy" id="857291"/>
    <lineage>
        <taxon>Bacteria</taxon>
        <taxon>Pseudomonadati</taxon>
        <taxon>Bacteroidota</taxon>
        <taxon>Bacteroidia</taxon>
        <taxon>Bacteroidales</taxon>
        <taxon>Prevotellaceae</taxon>
        <taxon>Prevotella</taxon>
    </lineage>
</organism>